<dbReference type="RefSeq" id="WP_157683667.1">
    <property type="nucleotide sequence ID" value="NZ_LT629772.1"/>
</dbReference>
<dbReference type="Proteomes" id="UP000199103">
    <property type="component" value="Chromosome I"/>
</dbReference>
<dbReference type="AlphaFoldDB" id="A0A1H1YUU0"/>
<protein>
    <submittedName>
        <fullName evidence="2">Uncharacterized protein</fullName>
    </submittedName>
</protein>
<dbReference type="STRING" id="630515.SAMN04489812_4801"/>
<proteinExistence type="predicted"/>
<gene>
    <name evidence="2" type="ORF">SAMN04489812_4801</name>
</gene>
<keyword evidence="3" id="KW-1185">Reference proteome</keyword>
<evidence type="ECO:0000313" key="2">
    <source>
        <dbReference type="EMBL" id="SDT25295.1"/>
    </source>
</evidence>
<evidence type="ECO:0000256" key="1">
    <source>
        <dbReference type="SAM" id="MobiDB-lite"/>
    </source>
</evidence>
<accession>A0A1H1YUU0</accession>
<sequence>MDNAAAGDLTRVTPEDLEKLLESDGDSEPMGLGYLNGSIADGSDD</sequence>
<reference evidence="2 3" key="1">
    <citation type="submission" date="2016-10" db="EMBL/GenBank/DDBJ databases">
        <authorList>
            <person name="de Groot N.N."/>
        </authorList>
    </citation>
    <scope>NUCLEOTIDE SEQUENCE [LARGE SCALE GENOMIC DNA]</scope>
    <source>
        <strain evidence="2 3">DSM 21800</strain>
    </source>
</reference>
<feature type="region of interest" description="Disordered" evidence="1">
    <location>
        <begin position="22"/>
        <end position="45"/>
    </location>
</feature>
<name>A0A1H1YUU0_9ACTN</name>
<evidence type="ECO:0000313" key="3">
    <source>
        <dbReference type="Proteomes" id="UP000199103"/>
    </source>
</evidence>
<dbReference type="EMBL" id="LT629772">
    <property type="protein sequence ID" value="SDT25295.1"/>
    <property type="molecule type" value="Genomic_DNA"/>
</dbReference>
<organism evidence="2 3">
    <name type="scientific">Microlunatus soli</name>
    <dbReference type="NCBI Taxonomy" id="630515"/>
    <lineage>
        <taxon>Bacteria</taxon>
        <taxon>Bacillati</taxon>
        <taxon>Actinomycetota</taxon>
        <taxon>Actinomycetes</taxon>
        <taxon>Propionibacteriales</taxon>
        <taxon>Propionibacteriaceae</taxon>
        <taxon>Microlunatus</taxon>
    </lineage>
</organism>